<reference evidence="2" key="1">
    <citation type="submission" date="2020-11" db="EMBL/GenBank/DDBJ databases">
        <authorList>
            <consortium name="DOE Joint Genome Institute"/>
            <person name="Ahrendt S."/>
            <person name="Riley R."/>
            <person name="Andreopoulos W."/>
            <person name="Labutti K."/>
            <person name="Pangilinan J."/>
            <person name="Ruiz-Duenas F.J."/>
            <person name="Barrasa J.M."/>
            <person name="Sanchez-Garcia M."/>
            <person name="Camarero S."/>
            <person name="Miyauchi S."/>
            <person name="Serrano A."/>
            <person name="Linde D."/>
            <person name="Babiker R."/>
            <person name="Drula E."/>
            <person name="Ayuso-Fernandez I."/>
            <person name="Pacheco R."/>
            <person name="Padilla G."/>
            <person name="Ferreira P."/>
            <person name="Barriuso J."/>
            <person name="Kellner H."/>
            <person name="Castanera R."/>
            <person name="Alfaro M."/>
            <person name="Ramirez L."/>
            <person name="Pisabarro A.G."/>
            <person name="Kuo A."/>
            <person name="Tritt A."/>
            <person name="Lipzen A."/>
            <person name="He G."/>
            <person name="Yan M."/>
            <person name="Ng V."/>
            <person name="Cullen D."/>
            <person name="Martin F."/>
            <person name="Rosso M.-N."/>
            <person name="Henrissat B."/>
            <person name="Hibbett D."/>
            <person name="Martinez A.T."/>
            <person name="Grigoriev I.V."/>
        </authorList>
    </citation>
    <scope>NUCLEOTIDE SEQUENCE</scope>
    <source>
        <strain evidence="2">AH 40177</strain>
    </source>
</reference>
<protein>
    <submittedName>
        <fullName evidence="2">Uncharacterized protein</fullName>
    </submittedName>
</protein>
<accession>A0A9P5UA83</accession>
<sequence length="1263" mass="141822">MSRLTASPFHKPSPFEFPRVPLSPPENMSDHLGSAHPTNISVIGAMPLEPHHVEAETALHSQSPPETAGARFRRVSSLAYHNSGLRESRERTVQRSSKYFIIVLPPPSVLQEQGQLGHTLSLGPRHRLSQGMLMPLFPTMYGQLSAIAKEFNFPSTAGICLYLHFTENGFTATPRISDDSWQMIWNSMFDHTNTSPRVPIVGKVEFDIDIRYARWYSAWIASAHRDHLDVPASVGPSTAAPSVAHFRGDSRTTDLEFNFDDPLDSESVSPNSRPGRHVPRKLSLVDRLDASLRAVARVTPNESPEHSASIRALSPIFQEDEPKTAKLVDSLEKRVNSWRASASLTPGALASKGQTSLEPANLPNAISLDNEADEEGEELNLEDFTWSVSSLGPNDWEDGSVASGYRLPSVHLAQRMESSVCMTPSDCTSFGPSDYTLPSPVPSFERVLTPDIAYRMYEDRPLTPSTATSWGPASEYLPSSPMSFGRAPSLHLGDRMVFSPPPTPSTATSWGPASWPASPVTPFYVRTPDAGQRAFDPDDLVPSVPWEHVWPYQQAATSKPWGHAWPYQRQPPVATSKPWGHAWPYQRPVATSKPWGHVWPYQRQPPVATSKPWGHVWPYQRQPPVTTESKPWGLAWPYITDRVVQPWGHSWPYRSYANQRPPPISVHLPCTYPALNIYPAVYPVFEIYPSTVSSEKSLISVYPHFDIYPAVSGRQQSNNLVHVKVKSAYPDFEIYPSIIGSKNTEISLGPCGYPDFLIYSPVKSAARPRTDSVTSNYPLGLLNIYPPVYPHSTIPYPSTHAEKARSSGYPTFDLYPVVESAAGRKRPTDVVVRFPWAYPIFDLYPAVYPFVNPYPASTTVVIPRRSFGYPTFKIYPAIERISSAKSVIQYPFFDLYPAVEPTKGSSASGDGKRTGIIIRFPWAYPIFDLYPAVYPFVNPYPASTTADIPRRSFGYPTFEIYSAIEWISSAKSVIQYPFFDLYPAIEPAKGSTVSDDGKQTDIVVRFPWAYPIFDLYPAVYPFVNPYPASTTVVIPRRSFGYPTFKIYPAVERLSLAKSVIQYPFFDLYPAIEPAKRSSVSDDGKRTGIMVRFPWAYPIFDLYPAVYPFVNPYPTSTTFAIPRRSFGYPTFKIYTATEEISPAKSVIHYPSFNLYPDVEPIKGIEHSSLCDSKPSEAAVRFLWSYPIFELYPPVYPYVAPYPLGESARPKELVSKSGRSRQYPNFVLYPCRQYPDFDLYAALDHKEKEDNRVLECTVRYPVFNL</sequence>
<dbReference type="AlphaFoldDB" id="A0A9P5UA83"/>
<dbReference type="Proteomes" id="UP000772434">
    <property type="component" value="Unassembled WGS sequence"/>
</dbReference>
<proteinExistence type="predicted"/>
<feature type="region of interest" description="Disordered" evidence="1">
    <location>
        <begin position="1"/>
        <end position="34"/>
    </location>
</feature>
<keyword evidence="3" id="KW-1185">Reference proteome</keyword>
<comment type="caution">
    <text evidence="2">The sequence shown here is derived from an EMBL/GenBank/DDBJ whole genome shotgun (WGS) entry which is preliminary data.</text>
</comment>
<evidence type="ECO:0000256" key="1">
    <source>
        <dbReference type="SAM" id="MobiDB-lite"/>
    </source>
</evidence>
<organism evidence="2 3">
    <name type="scientific">Rhodocollybia butyracea</name>
    <dbReference type="NCBI Taxonomy" id="206335"/>
    <lineage>
        <taxon>Eukaryota</taxon>
        <taxon>Fungi</taxon>
        <taxon>Dikarya</taxon>
        <taxon>Basidiomycota</taxon>
        <taxon>Agaricomycotina</taxon>
        <taxon>Agaricomycetes</taxon>
        <taxon>Agaricomycetidae</taxon>
        <taxon>Agaricales</taxon>
        <taxon>Marasmiineae</taxon>
        <taxon>Omphalotaceae</taxon>
        <taxon>Rhodocollybia</taxon>
    </lineage>
</organism>
<evidence type="ECO:0000313" key="3">
    <source>
        <dbReference type="Proteomes" id="UP000772434"/>
    </source>
</evidence>
<feature type="region of interest" description="Disordered" evidence="1">
    <location>
        <begin position="258"/>
        <end position="278"/>
    </location>
</feature>
<dbReference type="EMBL" id="JADNRY010000030">
    <property type="protein sequence ID" value="KAF9071762.1"/>
    <property type="molecule type" value="Genomic_DNA"/>
</dbReference>
<gene>
    <name evidence="2" type="ORF">BDP27DRAFT_1446230</name>
</gene>
<name>A0A9P5UA83_9AGAR</name>
<evidence type="ECO:0000313" key="2">
    <source>
        <dbReference type="EMBL" id="KAF9071762.1"/>
    </source>
</evidence>
<dbReference type="OrthoDB" id="3269353at2759"/>
<feature type="non-terminal residue" evidence="2">
    <location>
        <position position="1"/>
    </location>
</feature>